<protein>
    <submittedName>
        <fullName evidence="1">Uncharacterized protein</fullName>
    </submittedName>
</protein>
<comment type="caution">
    <text evidence="1">The sequence shown here is derived from an EMBL/GenBank/DDBJ whole genome shotgun (WGS) entry which is preliminary data.</text>
</comment>
<accession>A0AAV2Z700</accession>
<evidence type="ECO:0000313" key="2">
    <source>
        <dbReference type="Proteomes" id="UP001146120"/>
    </source>
</evidence>
<evidence type="ECO:0000313" key="1">
    <source>
        <dbReference type="EMBL" id="DBA02086.1"/>
    </source>
</evidence>
<organism evidence="1 2">
    <name type="scientific">Lagenidium giganteum</name>
    <dbReference type="NCBI Taxonomy" id="4803"/>
    <lineage>
        <taxon>Eukaryota</taxon>
        <taxon>Sar</taxon>
        <taxon>Stramenopiles</taxon>
        <taxon>Oomycota</taxon>
        <taxon>Peronosporomycetes</taxon>
        <taxon>Pythiales</taxon>
        <taxon>Pythiaceae</taxon>
    </lineage>
</organism>
<keyword evidence="2" id="KW-1185">Reference proteome</keyword>
<gene>
    <name evidence="1" type="ORF">N0F65_011153</name>
</gene>
<name>A0AAV2Z700_9STRA</name>
<reference evidence="1" key="1">
    <citation type="submission" date="2022-11" db="EMBL/GenBank/DDBJ databases">
        <authorList>
            <person name="Morgan W.R."/>
            <person name="Tartar A."/>
        </authorList>
    </citation>
    <scope>NUCLEOTIDE SEQUENCE</scope>
    <source>
        <strain evidence="1">ARSEF 373</strain>
    </source>
</reference>
<dbReference type="AlphaFoldDB" id="A0AAV2Z700"/>
<proteinExistence type="predicted"/>
<sequence>MMDEFYTSRFREDATSTTIIFNLFKGPTRALEIQLEMASRQRHVDLPEVWVMCFNSPMEKEYAAVFHGRFLLAYMATTKYVLLVDDDKTIDDTTVHDYITYMRKQPGVWGNNGHLRASNFEGYKSWPVVGYDLKKVDYAEQDYLSGMWFLEQRWLEYFVKERPPSWATAEDMHLSHVMRKYLNLNTYGGKCIFDHMLGRGNKVANVPQPIQSLVYAETVEDIEDFIEKLQACEPTSVVPWCRAGPTAVVFRGAAEQDVVGLIAAADKLCSLTSCEYLSVKPKIKHPIRHFNMREGYGQHGMDIPWQTAASDVLLSLTGVLNNVMPQLFFIPDVEHLRWVEMPSSSKKNRLRIYHDTVKLALQIHLSSRINPKWDQRAQAALDSGDAFPALTVYQWRSSIDDPSGQHAEQLDLL</sequence>
<dbReference type="EMBL" id="DAKRPA010000036">
    <property type="protein sequence ID" value="DBA02086.1"/>
    <property type="molecule type" value="Genomic_DNA"/>
</dbReference>
<dbReference type="Proteomes" id="UP001146120">
    <property type="component" value="Unassembled WGS sequence"/>
</dbReference>
<reference evidence="1" key="2">
    <citation type="journal article" date="2023" name="Microbiol Resour">
        <title>Decontamination and Annotation of the Draft Genome Sequence of the Oomycete Lagenidium giganteum ARSEF 373.</title>
        <authorList>
            <person name="Morgan W.R."/>
            <person name="Tartar A."/>
        </authorList>
    </citation>
    <scope>NUCLEOTIDE SEQUENCE</scope>
    <source>
        <strain evidence="1">ARSEF 373</strain>
    </source>
</reference>